<dbReference type="PANTHER" id="PTHR41263">
    <property type="entry name" value="ASPARTYL-PHOSPHATE PHOSPHATASE YISI"/>
    <property type="match status" value="1"/>
</dbReference>
<organism evidence="1 2">
    <name type="scientific">Gottfriedia endophytica</name>
    <dbReference type="NCBI Taxonomy" id="2820819"/>
    <lineage>
        <taxon>Bacteria</taxon>
        <taxon>Bacillati</taxon>
        <taxon>Bacillota</taxon>
        <taxon>Bacilli</taxon>
        <taxon>Bacillales</taxon>
        <taxon>Bacillaceae</taxon>
        <taxon>Gottfriedia</taxon>
    </lineage>
</organism>
<keyword evidence="2" id="KW-1185">Reference proteome</keyword>
<dbReference type="GO" id="GO:0043937">
    <property type="term" value="P:regulation of sporulation"/>
    <property type="evidence" value="ECO:0007669"/>
    <property type="project" value="InterPro"/>
</dbReference>
<evidence type="ECO:0000313" key="2">
    <source>
        <dbReference type="Proteomes" id="UP000682134"/>
    </source>
</evidence>
<dbReference type="SUPFAM" id="SSF140500">
    <property type="entry name" value="BAS1536-like"/>
    <property type="match status" value="1"/>
</dbReference>
<dbReference type="Pfam" id="PF09388">
    <property type="entry name" value="SpoOE-like"/>
    <property type="match status" value="1"/>
</dbReference>
<name>A0A940SG05_9BACI</name>
<dbReference type="InterPro" id="IPR037208">
    <property type="entry name" value="Spo0E-like_sf"/>
</dbReference>
<dbReference type="Gene3D" id="4.10.280.10">
    <property type="entry name" value="Helix-loop-helix DNA-binding domain"/>
    <property type="match status" value="1"/>
</dbReference>
<dbReference type="PANTHER" id="PTHR41263:SF1">
    <property type="entry name" value="ASPARTYL-PHOSPHATE PHOSPHATASE YISI"/>
    <property type="match status" value="1"/>
</dbReference>
<dbReference type="InterPro" id="IPR053028">
    <property type="entry name" value="Spo0E-like_phosphatase"/>
</dbReference>
<dbReference type="AlphaFoldDB" id="A0A940SG05"/>
<reference evidence="1" key="1">
    <citation type="submission" date="2021-04" db="EMBL/GenBank/DDBJ databases">
        <title>Genome seq and assembly of Bacillus sp.</title>
        <authorList>
            <person name="Chhetri G."/>
        </authorList>
    </citation>
    <scope>NUCLEOTIDE SEQUENCE</scope>
    <source>
        <strain evidence="1">RG28</strain>
    </source>
</reference>
<gene>
    <name evidence="1" type="ORF">J5Y03_05095</name>
</gene>
<sequence length="55" mass="6451">MLLLVIEKKRALMVYYASRYGFTDKKTILCSQELDKLINMILLSSSKQINERALR</sequence>
<dbReference type="Proteomes" id="UP000682134">
    <property type="component" value="Unassembled WGS sequence"/>
</dbReference>
<dbReference type="InterPro" id="IPR018540">
    <property type="entry name" value="Spo0E-like"/>
</dbReference>
<dbReference type="RefSeq" id="WP_209403234.1">
    <property type="nucleotide sequence ID" value="NZ_JAGIYQ010000003.1"/>
</dbReference>
<proteinExistence type="predicted"/>
<dbReference type="EMBL" id="JAGIYQ010000003">
    <property type="protein sequence ID" value="MBP0724562.1"/>
    <property type="molecule type" value="Genomic_DNA"/>
</dbReference>
<accession>A0A940SG05</accession>
<dbReference type="GO" id="GO:0046983">
    <property type="term" value="F:protein dimerization activity"/>
    <property type="evidence" value="ECO:0007669"/>
    <property type="project" value="InterPro"/>
</dbReference>
<dbReference type="InterPro" id="IPR036638">
    <property type="entry name" value="HLH_DNA-bd_sf"/>
</dbReference>
<protein>
    <submittedName>
        <fullName evidence="1">Aspartyl-phosphate phosphatase Spo0E family protein</fullName>
    </submittedName>
</protein>
<comment type="caution">
    <text evidence="1">The sequence shown here is derived from an EMBL/GenBank/DDBJ whole genome shotgun (WGS) entry which is preliminary data.</text>
</comment>
<evidence type="ECO:0000313" key="1">
    <source>
        <dbReference type="EMBL" id="MBP0724562.1"/>
    </source>
</evidence>